<dbReference type="EMBL" id="PGOL01000363">
    <property type="protein sequence ID" value="PKI71675.1"/>
    <property type="molecule type" value="Genomic_DNA"/>
</dbReference>
<feature type="region of interest" description="Disordered" evidence="1">
    <location>
        <begin position="53"/>
        <end position="109"/>
    </location>
</feature>
<organism evidence="2 3">
    <name type="scientific">Punica granatum</name>
    <name type="common">Pomegranate</name>
    <dbReference type="NCBI Taxonomy" id="22663"/>
    <lineage>
        <taxon>Eukaryota</taxon>
        <taxon>Viridiplantae</taxon>
        <taxon>Streptophyta</taxon>
        <taxon>Embryophyta</taxon>
        <taxon>Tracheophyta</taxon>
        <taxon>Spermatophyta</taxon>
        <taxon>Magnoliopsida</taxon>
        <taxon>eudicotyledons</taxon>
        <taxon>Gunneridae</taxon>
        <taxon>Pentapetalae</taxon>
        <taxon>rosids</taxon>
        <taxon>malvids</taxon>
        <taxon>Myrtales</taxon>
        <taxon>Lythraceae</taxon>
        <taxon>Punica</taxon>
    </lineage>
</organism>
<dbReference type="Proteomes" id="UP000233551">
    <property type="component" value="Unassembled WGS sequence"/>
</dbReference>
<dbReference type="AlphaFoldDB" id="A0A2I0KT72"/>
<name>A0A2I0KT72_PUNGR</name>
<evidence type="ECO:0000256" key="1">
    <source>
        <dbReference type="SAM" id="MobiDB-lite"/>
    </source>
</evidence>
<protein>
    <submittedName>
        <fullName evidence="2">Uncharacterized protein</fullName>
    </submittedName>
</protein>
<evidence type="ECO:0000313" key="3">
    <source>
        <dbReference type="Proteomes" id="UP000233551"/>
    </source>
</evidence>
<comment type="caution">
    <text evidence="2">The sequence shown here is derived from an EMBL/GenBank/DDBJ whole genome shotgun (WGS) entry which is preliminary data.</text>
</comment>
<reference evidence="2 3" key="1">
    <citation type="submission" date="2017-11" db="EMBL/GenBank/DDBJ databases">
        <title>De-novo sequencing of pomegranate (Punica granatum L.) genome.</title>
        <authorList>
            <person name="Akparov Z."/>
            <person name="Amiraslanov A."/>
            <person name="Hajiyeva S."/>
            <person name="Abbasov M."/>
            <person name="Kaur K."/>
            <person name="Hamwieh A."/>
            <person name="Solovyev V."/>
            <person name="Salamov A."/>
            <person name="Braich B."/>
            <person name="Kosarev P."/>
            <person name="Mahmoud A."/>
            <person name="Hajiyev E."/>
            <person name="Babayeva S."/>
            <person name="Izzatullayeva V."/>
            <person name="Mammadov A."/>
            <person name="Mammadov A."/>
            <person name="Sharifova S."/>
            <person name="Ojaghi J."/>
            <person name="Eynullazada K."/>
            <person name="Bayramov B."/>
            <person name="Abdulazimova A."/>
            <person name="Shahmuradov I."/>
        </authorList>
    </citation>
    <scope>NUCLEOTIDE SEQUENCE [LARGE SCALE GENOMIC DNA]</scope>
    <source>
        <strain evidence="3">cv. AG2017</strain>
        <tissue evidence="2">Leaf</tissue>
    </source>
</reference>
<gene>
    <name evidence="2" type="ORF">CRG98_007998</name>
</gene>
<sequence length="168" mass="18995">MDLTLLTTPQIPQNNVVVFLSCLPDHTTSFTHSTLQKNANFADPDHQPLQIHASRPSQRVEEQYASSSLFTGGHDRATRAHLKDKSYEEDEDDDSEGESEIELGSRKALPSSISNMSKIERKLSLVKTNGNDFDHNQWLFETKGSYGYGNIMWPTKDGKEVREALRDK</sequence>
<keyword evidence="3" id="KW-1185">Reference proteome</keyword>
<evidence type="ECO:0000313" key="2">
    <source>
        <dbReference type="EMBL" id="PKI71675.1"/>
    </source>
</evidence>
<feature type="compositionally biased region" description="Basic and acidic residues" evidence="1">
    <location>
        <begin position="73"/>
        <end position="86"/>
    </location>
</feature>
<accession>A0A2I0KT72</accession>
<proteinExistence type="predicted"/>
<feature type="compositionally biased region" description="Acidic residues" evidence="1">
    <location>
        <begin position="87"/>
        <end position="101"/>
    </location>
</feature>
<dbReference type="STRING" id="22663.A0A2I0KT72"/>